<protein>
    <submittedName>
        <fullName evidence="1">Uncharacterized protein</fullName>
    </submittedName>
</protein>
<gene>
    <name evidence="1" type="ORF">DRJ31_01335</name>
</gene>
<evidence type="ECO:0000313" key="1">
    <source>
        <dbReference type="EMBL" id="RLE50406.1"/>
    </source>
</evidence>
<accession>A0A497ETF2</accession>
<name>A0A497ETF2_9CREN</name>
<reference evidence="1 2" key="1">
    <citation type="submission" date="2018-06" db="EMBL/GenBank/DDBJ databases">
        <title>Extensive metabolic versatility and redundancy in microbially diverse, dynamic hydrothermal sediments.</title>
        <authorList>
            <person name="Dombrowski N."/>
            <person name="Teske A."/>
            <person name="Baker B.J."/>
        </authorList>
    </citation>
    <scope>NUCLEOTIDE SEQUENCE [LARGE SCALE GENOMIC DNA]</scope>
    <source>
        <strain evidence="1">B66_G16</strain>
    </source>
</reference>
<dbReference type="EMBL" id="QMQV01000006">
    <property type="protein sequence ID" value="RLE50406.1"/>
    <property type="molecule type" value="Genomic_DNA"/>
</dbReference>
<dbReference type="AlphaFoldDB" id="A0A497ETF2"/>
<proteinExistence type="predicted"/>
<evidence type="ECO:0000313" key="2">
    <source>
        <dbReference type="Proteomes" id="UP000278475"/>
    </source>
</evidence>
<dbReference type="Proteomes" id="UP000278475">
    <property type="component" value="Unassembled WGS sequence"/>
</dbReference>
<sequence length="334" mass="37416">MIAELESYARKALSNAKEALKSLPSTDQLSDELRGELSEALLFIDLADYALSQSLYAQASYRALSAIGHLELIKVINEWNKLGSQEVLKKATSLVESTSKSILKLNERISLAESKISNVKYLDWVAFAGFHMLWTINAFNSMKAEFEKKKRIGAAAECLNIANFLSYIEHILNIASAYAYPAKADTKPSLKQLALKHIDSAKQELSHDKGIKSLFFRNVGEKHLAYIEAAKADLDKLPITGLLLQISFIFSSYKAEDVSVDEVKKRVLSIEGELRFTSSKQFVEAVKLNLEVMQRVKKKKLVESLAHDSRVLLEATIRAEKLIDEISSFLSLRT</sequence>
<comment type="caution">
    <text evidence="1">The sequence shown here is derived from an EMBL/GenBank/DDBJ whole genome shotgun (WGS) entry which is preliminary data.</text>
</comment>
<organism evidence="1 2">
    <name type="scientific">Thermoproteota archaeon</name>
    <dbReference type="NCBI Taxonomy" id="2056631"/>
    <lineage>
        <taxon>Archaea</taxon>
        <taxon>Thermoproteota</taxon>
    </lineage>
</organism>